<evidence type="ECO:0000256" key="5">
    <source>
        <dbReference type="ARBA" id="ARBA00023136"/>
    </source>
</evidence>
<gene>
    <name evidence="7" type="primary">SLC23A1</name>
    <name evidence="7" type="ORF">CEXT_789271</name>
</gene>
<dbReference type="InterPro" id="IPR006043">
    <property type="entry name" value="NCS2"/>
</dbReference>
<comment type="subcellular location">
    <subcellularLocation>
        <location evidence="1">Membrane</location>
        <topology evidence="1">Multi-pass membrane protein</topology>
    </subcellularLocation>
</comment>
<keyword evidence="4 6" id="KW-1133">Transmembrane helix</keyword>
<keyword evidence="3 6" id="KW-0812">Transmembrane</keyword>
<dbReference type="GO" id="GO:0016020">
    <property type="term" value="C:membrane"/>
    <property type="evidence" value="ECO:0007669"/>
    <property type="project" value="UniProtKB-SubCell"/>
</dbReference>
<dbReference type="Pfam" id="PF00860">
    <property type="entry name" value="Xan_ur_permease"/>
    <property type="match status" value="1"/>
</dbReference>
<dbReference type="EMBL" id="BPLR01021025">
    <property type="protein sequence ID" value="GIX85064.1"/>
    <property type="molecule type" value="Genomic_DNA"/>
</dbReference>
<evidence type="ECO:0000313" key="7">
    <source>
        <dbReference type="EMBL" id="GIX85064.1"/>
    </source>
</evidence>
<evidence type="ECO:0000313" key="8">
    <source>
        <dbReference type="Proteomes" id="UP001054945"/>
    </source>
</evidence>
<evidence type="ECO:0000256" key="4">
    <source>
        <dbReference type="ARBA" id="ARBA00022989"/>
    </source>
</evidence>
<name>A0AAV4NNE8_CAEEX</name>
<reference evidence="7 8" key="1">
    <citation type="submission" date="2021-06" db="EMBL/GenBank/DDBJ databases">
        <title>Caerostris extrusa draft genome.</title>
        <authorList>
            <person name="Kono N."/>
            <person name="Arakawa K."/>
        </authorList>
    </citation>
    <scope>NUCLEOTIDE SEQUENCE [LARGE SCALE GENOMIC DNA]</scope>
</reference>
<keyword evidence="5 6" id="KW-0472">Membrane</keyword>
<organism evidence="7 8">
    <name type="scientific">Caerostris extrusa</name>
    <name type="common">Bark spider</name>
    <name type="synonym">Caerostris bankana</name>
    <dbReference type="NCBI Taxonomy" id="172846"/>
    <lineage>
        <taxon>Eukaryota</taxon>
        <taxon>Metazoa</taxon>
        <taxon>Ecdysozoa</taxon>
        <taxon>Arthropoda</taxon>
        <taxon>Chelicerata</taxon>
        <taxon>Arachnida</taxon>
        <taxon>Araneae</taxon>
        <taxon>Araneomorphae</taxon>
        <taxon>Entelegynae</taxon>
        <taxon>Araneoidea</taxon>
        <taxon>Araneidae</taxon>
        <taxon>Caerostris</taxon>
    </lineage>
</organism>
<dbReference type="GO" id="GO:0022857">
    <property type="term" value="F:transmembrane transporter activity"/>
    <property type="evidence" value="ECO:0007669"/>
    <property type="project" value="InterPro"/>
</dbReference>
<feature type="transmembrane region" description="Helical" evidence="6">
    <location>
        <begin position="285"/>
        <end position="306"/>
    </location>
</feature>
<evidence type="ECO:0000256" key="2">
    <source>
        <dbReference type="ARBA" id="ARBA00008821"/>
    </source>
</evidence>
<evidence type="ECO:0000256" key="6">
    <source>
        <dbReference type="SAM" id="Phobius"/>
    </source>
</evidence>
<protein>
    <submittedName>
        <fullName evidence="7">Uncharacterized protein</fullName>
    </submittedName>
</protein>
<dbReference type="PANTHER" id="PTHR11119">
    <property type="entry name" value="XANTHINE-URACIL / VITAMIN C PERMEASE FAMILY MEMBER"/>
    <property type="match status" value="1"/>
</dbReference>
<dbReference type="Proteomes" id="UP001054945">
    <property type="component" value="Unassembled WGS sequence"/>
</dbReference>
<comment type="similarity">
    <text evidence="2">Belongs to the nucleobase:cation symporter-2 (NCS2) (TC 2.A.40) family.</text>
</comment>
<accession>A0AAV4NNE8</accession>
<keyword evidence="8" id="KW-1185">Reference proteome</keyword>
<dbReference type="AlphaFoldDB" id="A0AAV4NNE8"/>
<evidence type="ECO:0000256" key="1">
    <source>
        <dbReference type="ARBA" id="ARBA00004141"/>
    </source>
</evidence>
<evidence type="ECO:0000256" key="3">
    <source>
        <dbReference type="ARBA" id="ARBA00022692"/>
    </source>
</evidence>
<proteinExistence type="inferred from homology"/>
<sequence>MQIGNDITKIEALQVKNYYDYYHYGACQLTKEPNPTSINTKANQIRSFIFQVHYIELQTHTIFSSPFPIGHHWKTTYKVQHLYSPVREPVSSTPNSFSVCELLCYLLIPIMETKTSENKIDDTVDKKEDLSKDIDYKIDDVPPGTVSYPYLISPHLCISNDDPTRGYLISTTLFVSGIGTFLQTTVGTRLPIVQGSSMAFLVPVLTILRLPEWKCPERNQNLTLEESAEIWMPRMREVQGAIIGASLIEMAIGMTGMIGFLLNWITPLAIVPTISLVTLPLFAEAAHSASGHWGIALLTIVFMILFSQCLRDIAIPYPKFNLIRDGQLDDFRYLNCFQ</sequence>
<comment type="caution">
    <text evidence="7">The sequence shown here is derived from an EMBL/GenBank/DDBJ whole genome shotgun (WGS) entry which is preliminary data.</text>
</comment>